<gene>
    <name evidence="1" type="ORF">J122_327</name>
</gene>
<dbReference type="Pfam" id="PF04456">
    <property type="entry name" value="DUF503"/>
    <property type="match status" value="1"/>
</dbReference>
<sequence length="115" mass="12870">MSEALRKLLKEGKNPQQHQDITPHVGVLTLHFQLYACEDLKAKRKAFTAMKAIWGKEPDLAVAETADHDALDCATWTIAALGASAQQITQRLDQIEKDIQDRIDAAILDVHREIL</sequence>
<dbReference type="SUPFAM" id="SSF103007">
    <property type="entry name" value="Hypothetical protein TT1725"/>
    <property type="match status" value="1"/>
</dbReference>
<dbReference type="AlphaFoldDB" id="A0A137SIP3"/>
<name>A0A137SIP3_9GAMM</name>
<accession>A0A137SIP3</accession>
<evidence type="ECO:0000313" key="2">
    <source>
        <dbReference type="Proteomes" id="UP000070282"/>
    </source>
</evidence>
<keyword evidence="2" id="KW-1185">Reference proteome</keyword>
<evidence type="ECO:0008006" key="3">
    <source>
        <dbReference type="Google" id="ProtNLM"/>
    </source>
</evidence>
<proteinExistence type="predicted"/>
<dbReference type="Proteomes" id="UP000070282">
    <property type="component" value="Unassembled WGS sequence"/>
</dbReference>
<dbReference type="PATRIC" id="fig|1306954.6.peg.318"/>
<dbReference type="EMBL" id="LOCO01000001">
    <property type="protein sequence ID" value="KXO12275.1"/>
    <property type="molecule type" value="Genomic_DNA"/>
</dbReference>
<protein>
    <recommendedName>
        <fullName evidence="3">YlxP-like protein</fullName>
    </recommendedName>
</protein>
<dbReference type="InterPro" id="IPR007546">
    <property type="entry name" value="DUF503"/>
</dbReference>
<dbReference type="GeneID" id="94725403"/>
<dbReference type="Gene3D" id="3.30.70.1120">
    <property type="entry name" value="TT1725-like"/>
    <property type="match status" value="1"/>
</dbReference>
<comment type="caution">
    <text evidence="1">The sequence shown here is derived from an EMBL/GenBank/DDBJ whole genome shotgun (WGS) entry which is preliminary data.</text>
</comment>
<reference evidence="2" key="1">
    <citation type="submission" date="2015-12" db="EMBL/GenBank/DDBJ databases">
        <authorList>
            <person name="Lima A."/>
            <person name="Farahani Zayas N."/>
            <person name="Castro Da Silva M.A."/>
            <person name="Cabral A."/>
            <person name="Pessatti M.L."/>
        </authorList>
    </citation>
    <scope>NUCLEOTIDE SEQUENCE [LARGE SCALE GENOMIC DNA]</scope>
    <source>
        <strain evidence="2">LAMA 842</strain>
    </source>
</reference>
<organism evidence="1 2">
    <name type="scientific">Marinobacter excellens LAMA 842</name>
    <dbReference type="NCBI Taxonomy" id="1306954"/>
    <lineage>
        <taxon>Bacteria</taxon>
        <taxon>Pseudomonadati</taxon>
        <taxon>Pseudomonadota</taxon>
        <taxon>Gammaproteobacteria</taxon>
        <taxon>Pseudomonadales</taxon>
        <taxon>Marinobacteraceae</taxon>
        <taxon>Marinobacter</taxon>
    </lineage>
</organism>
<evidence type="ECO:0000313" key="1">
    <source>
        <dbReference type="EMBL" id="KXO12275.1"/>
    </source>
</evidence>
<dbReference type="RefSeq" id="WP_061330836.1">
    <property type="nucleotide sequence ID" value="NZ_LOCO01000001.1"/>
</dbReference>
<dbReference type="InterPro" id="IPR036746">
    <property type="entry name" value="TT1725-like_sf"/>
</dbReference>